<organism evidence="2 3">
    <name type="scientific">Actinacidiphila glaucinigra</name>
    <dbReference type="NCBI Taxonomy" id="235986"/>
    <lineage>
        <taxon>Bacteria</taxon>
        <taxon>Bacillati</taxon>
        <taxon>Actinomycetota</taxon>
        <taxon>Actinomycetes</taxon>
        <taxon>Kitasatosporales</taxon>
        <taxon>Streptomycetaceae</taxon>
        <taxon>Actinacidiphila</taxon>
    </lineage>
</organism>
<dbReference type="AlphaFoldDB" id="A0A239DVH1"/>
<proteinExistence type="predicted"/>
<evidence type="ECO:0000313" key="3">
    <source>
        <dbReference type="Proteomes" id="UP000198280"/>
    </source>
</evidence>
<dbReference type="Pfam" id="PF00582">
    <property type="entry name" value="Usp"/>
    <property type="match status" value="1"/>
</dbReference>
<dbReference type="Proteomes" id="UP000198280">
    <property type="component" value="Unassembled WGS sequence"/>
</dbReference>
<dbReference type="InterPro" id="IPR006016">
    <property type="entry name" value="UspA"/>
</dbReference>
<accession>A0A239DVH1</accession>
<keyword evidence="3" id="KW-1185">Reference proteome</keyword>
<dbReference type="EMBL" id="FZOF01000005">
    <property type="protein sequence ID" value="SNS36071.1"/>
    <property type="molecule type" value="Genomic_DNA"/>
</dbReference>
<reference evidence="2 3" key="1">
    <citation type="submission" date="2017-06" db="EMBL/GenBank/DDBJ databases">
        <authorList>
            <person name="Kim H.J."/>
            <person name="Triplett B.A."/>
        </authorList>
    </citation>
    <scope>NUCLEOTIDE SEQUENCE [LARGE SCALE GENOMIC DNA]</scope>
    <source>
        <strain evidence="2 3">CGMCC 4.1858</strain>
    </source>
</reference>
<evidence type="ECO:0000259" key="1">
    <source>
        <dbReference type="Pfam" id="PF00582"/>
    </source>
</evidence>
<dbReference type="CDD" id="cd00293">
    <property type="entry name" value="USP-like"/>
    <property type="match status" value="1"/>
</dbReference>
<dbReference type="RefSeq" id="WP_089223738.1">
    <property type="nucleotide sequence ID" value="NZ_FZOF01000005.1"/>
</dbReference>
<sequence length="176" mass="18881">MTGRAGRVVVGVSGSLASLAALRRGLAEARATGRPLLAVMAWEPPEGEALYRARPESSWAGLWAEDAARRLDRALDDAFGGLPPEVRIERRVLRGTPGTVLCAVASGAADLLLVGAARSSRSSMGVHRRPVQRAVLAGAVCDLVIIGGPRLLPREARLLRRCRRRDVRLTARREHG</sequence>
<dbReference type="SUPFAM" id="SSF52402">
    <property type="entry name" value="Adenine nucleotide alpha hydrolases-like"/>
    <property type="match status" value="1"/>
</dbReference>
<dbReference type="Gene3D" id="3.40.50.12370">
    <property type="match status" value="1"/>
</dbReference>
<feature type="domain" description="UspA" evidence="1">
    <location>
        <begin position="7"/>
        <end position="146"/>
    </location>
</feature>
<protein>
    <submittedName>
        <fullName evidence="2">Universal stress protein family protein</fullName>
    </submittedName>
</protein>
<name>A0A239DVH1_9ACTN</name>
<evidence type="ECO:0000313" key="2">
    <source>
        <dbReference type="EMBL" id="SNS36071.1"/>
    </source>
</evidence>
<gene>
    <name evidence="2" type="ORF">SAMN05216252_105165</name>
</gene>